<organism evidence="1 2">
    <name type="scientific">Rhizopus delemar</name>
    <dbReference type="NCBI Taxonomy" id="936053"/>
    <lineage>
        <taxon>Eukaryota</taxon>
        <taxon>Fungi</taxon>
        <taxon>Fungi incertae sedis</taxon>
        <taxon>Mucoromycota</taxon>
        <taxon>Mucoromycotina</taxon>
        <taxon>Mucoromycetes</taxon>
        <taxon>Mucorales</taxon>
        <taxon>Mucorineae</taxon>
        <taxon>Rhizopodaceae</taxon>
        <taxon>Rhizopus</taxon>
    </lineage>
</organism>
<keyword evidence="2" id="KW-1185">Reference proteome</keyword>
<gene>
    <name evidence="1" type="ORF">G6F50_015093</name>
</gene>
<dbReference type="Proteomes" id="UP000740926">
    <property type="component" value="Unassembled WGS sequence"/>
</dbReference>
<name>A0A9P7C5P7_9FUNG</name>
<evidence type="ECO:0000313" key="2">
    <source>
        <dbReference type="Proteomes" id="UP000740926"/>
    </source>
</evidence>
<dbReference type="EMBL" id="JAANIU010007930">
    <property type="protein sequence ID" value="KAG1536320.1"/>
    <property type="molecule type" value="Genomic_DNA"/>
</dbReference>
<evidence type="ECO:0000313" key="1">
    <source>
        <dbReference type="EMBL" id="KAG1536320.1"/>
    </source>
</evidence>
<comment type="caution">
    <text evidence="1">The sequence shown here is derived from an EMBL/GenBank/DDBJ whole genome shotgun (WGS) entry which is preliminary data.</text>
</comment>
<reference evidence="1 2" key="1">
    <citation type="journal article" date="2020" name="Microb. Genom.">
        <title>Genetic diversity of clinical and environmental Mucorales isolates obtained from an investigation of mucormycosis cases among solid organ transplant recipients.</title>
        <authorList>
            <person name="Nguyen M.H."/>
            <person name="Kaul D."/>
            <person name="Muto C."/>
            <person name="Cheng S.J."/>
            <person name="Richter R.A."/>
            <person name="Bruno V.M."/>
            <person name="Liu G."/>
            <person name="Beyhan S."/>
            <person name="Sundermann A.J."/>
            <person name="Mounaud S."/>
            <person name="Pasculle A.W."/>
            <person name="Nierman W.C."/>
            <person name="Driscoll E."/>
            <person name="Cumbie R."/>
            <person name="Clancy C.J."/>
            <person name="Dupont C.L."/>
        </authorList>
    </citation>
    <scope>NUCLEOTIDE SEQUENCE [LARGE SCALE GENOMIC DNA]</scope>
    <source>
        <strain evidence="1 2">GL24</strain>
    </source>
</reference>
<sequence length="173" mass="18150">MVPTGKPAGKRPPRPEFVAAAVDDQAHAVAGHGDRYRVVGVGQQQHGGGAPGDADHLAHQAAGIDHRLPDMHAFAAAGVEHQPLLHRVQVDVQHRCQLHIQATALGHVQQFAQLGGVQRGGRQAGQARVGQQQLVAQPASAHTGCTRRLAGPRSCASQPAWSSSTIRVMASAR</sequence>
<protein>
    <submittedName>
        <fullName evidence="1">Uncharacterized protein</fullName>
    </submittedName>
</protein>
<dbReference type="AlphaFoldDB" id="A0A9P7C5P7"/>
<accession>A0A9P7C5P7</accession>
<proteinExistence type="predicted"/>